<evidence type="ECO:0000256" key="7">
    <source>
        <dbReference type="ARBA" id="ARBA00022679"/>
    </source>
</evidence>
<comment type="pathway">
    <text evidence="3 13">Cofactor biosynthesis; biotin biosynthesis; 7,8-diaminononanoate from 8-amino-7-oxononanoate (SAM route): step 1/1.</text>
</comment>
<comment type="catalytic activity">
    <reaction evidence="11 13">
        <text>(8S)-8-amino-7-oxononanoate + S-adenosyl-L-methionine = S-adenosyl-4-methylsulfanyl-2-oxobutanoate + (7R,8S)-7,8-diammoniononanoate</text>
        <dbReference type="Rhea" id="RHEA:16861"/>
        <dbReference type="ChEBI" id="CHEBI:16490"/>
        <dbReference type="ChEBI" id="CHEBI:59789"/>
        <dbReference type="ChEBI" id="CHEBI:149468"/>
        <dbReference type="ChEBI" id="CHEBI:149469"/>
        <dbReference type="EC" id="2.6.1.62"/>
    </reaction>
</comment>
<feature type="modified residue" description="N6-(pyridoxal phosphate)lysine" evidence="13">
    <location>
        <position position="283"/>
    </location>
</feature>
<evidence type="ECO:0000256" key="9">
    <source>
        <dbReference type="ARBA" id="ARBA00022756"/>
    </source>
</evidence>
<dbReference type="InterPro" id="IPR015421">
    <property type="entry name" value="PyrdxlP-dep_Trfase_major"/>
</dbReference>
<proteinExistence type="inferred from homology"/>
<dbReference type="UniPathway" id="UPA00078">
    <property type="reaction ID" value="UER00160"/>
</dbReference>
<dbReference type="InterPro" id="IPR015422">
    <property type="entry name" value="PyrdxlP-dep_Trfase_small"/>
</dbReference>
<comment type="caution">
    <text evidence="14">The sequence shown here is derived from an EMBL/GenBank/DDBJ whole genome shotgun (WGS) entry which is preliminary data.</text>
</comment>
<dbReference type="GO" id="GO:0009102">
    <property type="term" value="P:biotin biosynthetic process"/>
    <property type="evidence" value="ECO:0007669"/>
    <property type="project" value="UniProtKB-UniRule"/>
</dbReference>
<evidence type="ECO:0000256" key="8">
    <source>
        <dbReference type="ARBA" id="ARBA00022691"/>
    </source>
</evidence>
<dbReference type="NCBIfam" id="TIGR00508">
    <property type="entry name" value="bioA"/>
    <property type="match status" value="1"/>
</dbReference>
<evidence type="ECO:0000256" key="3">
    <source>
        <dbReference type="ARBA" id="ARBA00005063"/>
    </source>
</evidence>
<feature type="binding site" evidence="13">
    <location>
        <position position="283"/>
    </location>
    <ligand>
        <name>substrate</name>
    </ligand>
</feature>
<feature type="binding site" evidence="13">
    <location>
        <begin position="115"/>
        <end position="116"/>
    </location>
    <ligand>
        <name>pyridoxal 5'-phosphate</name>
        <dbReference type="ChEBI" id="CHEBI:597326"/>
    </ligand>
</feature>
<keyword evidence="9 13" id="KW-0093">Biotin biosynthesis</keyword>
<dbReference type="FunFam" id="3.40.640.10:FF:000078">
    <property type="entry name" value="Adenosylmethionine-8-amino-7-oxononanoate aminotransferase"/>
    <property type="match status" value="1"/>
</dbReference>
<dbReference type="PROSITE" id="PS00600">
    <property type="entry name" value="AA_TRANSFER_CLASS_3"/>
    <property type="match status" value="1"/>
</dbReference>
<keyword evidence="8 13" id="KW-0949">S-adenosyl-L-methionine</keyword>
<feature type="site" description="Participates in the substrate recognition with KAPA and in a stacking interaction with the adenine ring of SAM" evidence="13">
    <location>
        <position position="18"/>
    </location>
</feature>
<comment type="subcellular location">
    <subcellularLocation>
        <location evidence="2 13">Cytoplasm</location>
    </subcellularLocation>
</comment>
<dbReference type="InterPro" id="IPR005814">
    <property type="entry name" value="Aminotrans_3"/>
</dbReference>
<evidence type="ECO:0000256" key="10">
    <source>
        <dbReference type="ARBA" id="ARBA00022898"/>
    </source>
</evidence>
<dbReference type="PIRSF" id="PIRSF000521">
    <property type="entry name" value="Transaminase_4ab_Lys_Orn"/>
    <property type="match status" value="1"/>
</dbReference>
<keyword evidence="6 13" id="KW-0032">Aminotransferase</keyword>
<dbReference type="CDD" id="cd00610">
    <property type="entry name" value="OAT_like"/>
    <property type="match status" value="1"/>
</dbReference>
<feature type="binding site" evidence="13">
    <location>
        <position position="254"/>
    </location>
    <ligand>
        <name>pyridoxal 5'-phosphate</name>
        <dbReference type="ChEBI" id="CHEBI:597326"/>
    </ligand>
</feature>
<name>A0A7C0Y9K7_9BACT</name>
<feature type="binding site" evidence="13">
    <location>
        <position position="411"/>
    </location>
    <ligand>
        <name>substrate</name>
    </ligand>
</feature>
<dbReference type="EC" id="2.6.1.62" evidence="13"/>
<dbReference type="InterPro" id="IPR015424">
    <property type="entry name" value="PyrdxlP-dep_Trfase"/>
</dbReference>
<keyword evidence="7 13" id="KW-0808">Transferase</keyword>
<gene>
    <name evidence="13 14" type="primary">bioA</name>
    <name evidence="14" type="ORF">ENF32_04945</name>
</gene>
<evidence type="ECO:0000256" key="6">
    <source>
        <dbReference type="ARBA" id="ARBA00022576"/>
    </source>
</evidence>
<dbReference type="Gene3D" id="3.90.1150.10">
    <property type="entry name" value="Aspartate Aminotransferase, domain 1"/>
    <property type="match status" value="1"/>
</dbReference>
<sequence length="447" mass="50004">MEYQDLAKKDFQYLWHPFTQMSDFTSRPPLIIERGEGIYLIDTQGNRYIDGVSSLWVNLHGHRRPEIDQAIKDQLDKIAHSTMLGMANVPAVLLAERLVEKTPENLTRVFFSDNGSTAMEIALKIAYQYWTNKGVSGKARFVSLKNAYHGDTLGAVSVGGIDLFHSIYRPLLFPAYHAPSPYCYRCPLDKSYPACALACLEELEKMVESHRDEVIAIVSESAVQGAAGMIVMPQGYMRGLREIADKYGVPLILDEVAMGFGRTGKMWACEHEKAWPDIMALSKGITNGYLPLAATLTTEEIYSSFLGDYTKTFYHGHSYTGNPLACAAALANLEIFDRDKTLEQLPPKVQLLSQWLEKFQELSHVGDTRQKGLVAGIELVKDKATKEPYPREETVGFQVIYKARDKGVAIRPLGDVIVIMPPLVIPEGELDRLMEVIYECVKVVTEG</sequence>
<organism evidence="14">
    <name type="scientific">Thermosulfidibacter takaii</name>
    <dbReference type="NCBI Taxonomy" id="412593"/>
    <lineage>
        <taxon>Bacteria</taxon>
        <taxon>Pseudomonadati</taxon>
        <taxon>Thermosulfidibacterota</taxon>
        <taxon>Thermosulfidibacteria</taxon>
        <taxon>Thermosulfidibacterales</taxon>
        <taxon>Thermosulfidibacteraceae</taxon>
    </lineage>
</organism>
<dbReference type="Gene3D" id="3.40.640.10">
    <property type="entry name" value="Type I PLP-dependent aspartate aminotransferase-like (Major domain)"/>
    <property type="match status" value="1"/>
</dbReference>
<dbReference type="SUPFAM" id="SSF53383">
    <property type="entry name" value="PLP-dependent transferases"/>
    <property type="match status" value="1"/>
</dbReference>
<protein>
    <recommendedName>
        <fullName evidence="13">Adenosylmethionine-8-amino-7-oxononanoate aminotransferase</fullName>
        <ecNumber evidence="13">2.6.1.62</ecNumber>
    </recommendedName>
    <alternativeName>
        <fullName evidence="13">7,8-diamino-pelargonic acid aminotransferase</fullName>
        <shortName evidence="13">DAPA AT</shortName>
        <shortName evidence="13">DAPA aminotransferase</shortName>
    </alternativeName>
    <alternativeName>
        <fullName evidence="13">7,8-diaminononanoate synthase</fullName>
        <shortName evidence="13">DANS</shortName>
    </alternativeName>
    <alternativeName>
        <fullName evidence="13">Diaminopelargonic acid synthase</fullName>
    </alternativeName>
</protein>
<keyword evidence="10 13" id="KW-0663">Pyridoxal phosphate</keyword>
<comment type="caution">
    <text evidence="13">Lacks conserved residue(s) required for the propagation of feature annotation.</text>
</comment>
<dbReference type="GO" id="GO:0005737">
    <property type="term" value="C:cytoplasm"/>
    <property type="evidence" value="ECO:0007669"/>
    <property type="project" value="UniProtKB-SubCell"/>
</dbReference>
<dbReference type="PANTHER" id="PTHR42684">
    <property type="entry name" value="ADENOSYLMETHIONINE-8-AMINO-7-OXONONANOATE AMINOTRANSFERASE"/>
    <property type="match status" value="1"/>
</dbReference>
<feature type="binding site" evidence="13">
    <location>
        <begin position="317"/>
        <end position="318"/>
    </location>
    <ligand>
        <name>pyridoxal 5'-phosphate</name>
        <dbReference type="ChEBI" id="CHEBI:597326"/>
    </ligand>
</feature>
<dbReference type="EMBL" id="DQWS01000183">
    <property type="protein sequence ID" value="HDD53396.1"/>
    <property type="molecule type" value="Genomic_DNA"/>
</dbReference>
<comment type="subunit">
    <text evidence="4 13">Homodimer.</text>
</comment>
<feature type="binding site" evidence="13">
    <location>
        <position position="316"/>
    </location>
    <ligand>
        <name>substrate</name>
    </ligand>
</feature>
<keyword evidence="5 13" id="KW-0963">Cytoplasm</keyword>
<dbReference type="Proteomes" id="UP000885690">
    <property type="component" value="Unassembled WGS sequence"/>
</dbReference>
<accession>A0A7C0Y9K7</accession>
<dbReference type="GO" id="GO:0004015">
    <property type="term" value="F:adenosylmethionine-8-amino-7-oxononanoate transaminase activity"/>
    <property type="evidence" value="ECO:0007669"/>
    <property type="project" value="UniProtKB-UniRule"/>
</dbReference>
<feature type="binding site" evidence="13">
    <location>
        <position position="148"/>
    </location>
    <ligand>
        <name>substrate</name>
    </ligand>
</feature>
<evidence type="ECO:0000313" key="14">
    <source>
        <dbReference type="EMBL" id="HDD53396.1"/>
    </source>
</evidence>
<comment type="cofactor">
    <cofactor evidence="1 13">
        <name>pyridoxal 5'-phosphate</name>
        <dbReference type="ChEBI" id="CHEBI:597326"/>
    </cofactor>
</comment>
<evidence type="ECO:0000256" key="1">
    <source>
        <dbReference type="ARBA" id="ARBA00001933"/>
    </source>
</evidence>
<dbReference type="InterPro" id="IPR049704">
    <property type="entry name" value="Aminotrans_3_PPA_site"/>
</dbReference>
<dbReference type="Pfam" id="PF00202">
    <property type="entry name" value="Aminotran_3"/>
    <property type="match status" value="1"/>
</dbReference>
<evidence type="ECO:0000256" key="12">
    <source>
        <dbReference type="ARBA" id="ARBA00060970"/>
    </source>
</evidence>
<evidence type="ECO:0000256" key="13">
    <source>
        <dbReference type="HAMAP-Rule" id="MF_00834"/>
    </source>
</evidence>
<evidence type="ECO:0000256" key="5">
    <source>
        <dbReference type="ARBA" id="ARBA00022490"/>
    </source>
</evidence>
<comment type="function">
    <text evidence="13">Catalyzes the transfer of the alpha-amino group from S-adenosyl-L-methionine (SAM) to 7-keto-8-aminopelargonic acid (KAPA) to form 7,8-diaminopelargonic acid (DAPA). It is the only aminotransferase known to utilize SAM as an amino donor.</text>
</comment>
<evidence type="ECO:0000256" key="11">
    <source>
        <dbReference type="ARBA" id="ARBA00048449"/>
    </source>
</evidence>
<comment type="similarity">
    <text evidence="12 13">Belongs to the class-III pyridoxal-phosphate-dependent aminotransferase family. BioA subfamily.</text>
</comment>
<dbReference type="AlphaFoldDB" id="A0A7C0Y9K7"/>
<dbReference type="HAMAP" id="MF_00834">
    <property type="entry name" value="BioA"/>
    <property type="match status" value="1"/>
</dbReference>
<dbReference type="PANTHER" id="PTHR42684:SF17">
    <property type="entry name" value="ADENOSYLMETHIONINE-8-AMINO-7-OXONONANOATE AMINOTRANSFERASE"/>
    <property type="match status" value="1"/>
</dbReference>
<evidence type="ECO:0000256" key="4">
    <source>
        <dbReference type="ARBA" id="ARBA00011738"/>
    </source>
</evidence>
<dbReference type="InterPro" id="IPR005815">
    <property type="entry name" value="BioA"/>
</dbReference>
<dbReference type="GO" id="GO:0030170">
    <property type="term" value="F:pyridoxal phosphate binding"/>
    <property type="evidence" value="ECO:0007669"/>
    <property type="project" value="UniProtKB-UniRule"/>
</dbReference>
<reference evidence="14" key="1">
    <citation type="journal article" date="2020" name="mSystems">
        <title>Genome- and Community-Level Interaction Insights into Carbon Utilization and Element Cycling Functions of Hydrothermarchaeota in Hydrothermal Sediment.</title>
        <authorList>
            <person name="Zhou Z."/>
            <person name="Liu Y."/>
            <person name="Xu W."/>
            <person name="Pan J."/>
            <person name="Luo Z.H."/>
            <person name="Li M."/>
        </authorList>
    </citation>
    <scope>NUCLEOTIDE SEQUENCE [LARGE SCALE GENOMIC DNA]</scope>
    <source>
        <strain evidence="14">HyVt-115</strain>
    </source>
</reference>
<evidence type="ECO:0000256" key="2">
    <source>
        <dbReference type="ARBA" id="ARBA00004496"/>
    </source>
</evidence>